<feature type="transmembrane region" description="Helical" evidence="2">
    <location>
        <begin position="29"/>
        <end position="53"/>
    </location>
</feature>
<name>A0A2U8WU04_9HYPH</name>
<reference evidence="3 4" key="1">
    <citation type="submission" date="2018-05" db="EMBL/GenBank/DDBJ databases">
        <title>Complete Genome Sequence of Methylobacterium sp. 17Sr1-28.</title>
        <authorList>
            <person name="Srinivasan S."/>
        </authorList>
    </citation>
    <scope>NUCLEOTIDE SEQUENCE [LARGE SCALE GENOMIC DNA]</scope>
    <source>
        <strain evidence="3 4">17Sr1-28</strain>
    </source>
</reference>
<evidence type="ECO:0000313" key="4">
    <source>
        <dbReference type="Proteomes" id="UP000245444"/>
    </source>
</evidence>
<proteinExistence type="predicted"/>
<protein>
    <recommendedName>
        <fullName evidence="5">DUF308 domain-containing protein</fullName>
    </recommendedName>
</protein>
<organism evidence="3 4">
    <name type="scientific">Methylobacterium terrae</name>
    <dbReference type="NCBI Taxonomy" id="2202827"/>
    <lineage>
        <taxon>Bacteria</taxon>
        <taxon>Pseudomonadati</taxon>
        <taxon>Pseudomonadota</taxon>
        <taxon>Alphaproteobacteria</taxon>
        <taxon>Hyphomicrobiales</taxon>
        <taxon>Methylobacteriaceae</taxon>
        <taxon>Methylobacterium</taxon>
    </lineage>
</organism>
<feature type="compositionally biased region" description="Basic and acidic residues" evidence="1">
    <location>
        <begin position="168"/>
        <end position="182"/>
    </location>
</feature>
<keyword evidence="2" id="KW-0472">Membrane</keyword>
<feature type="region of interest" description="Disordered" evidence="1">
    <location>
        <begin position="152"/>
        <end position="251"/>
    </location>
</feature>
<dbReference type="Proteomes" id="UP000245444">
    <property type="component" value="Chromosome"/>
</dbReference>
<sequence>MFVLALLMLIGGLASIVQGIPFVRLEVGWTMVIAGTVGASGGAVLLGIAAAVARLGRIERALAVRSVTERPVAAPALPEVAAPEAGLAPVRAVRSEPVMAPVLPPIPFPAAPPPVPEPRPAEPTGLDGGAALAAGAAAGLAASELRLTRAEDADPPMGTHDPAPQDPIHPDTIHREPARHEPPAPAEPYSPEPLPSEPLAPEARAMHDEVPPPPVEEPPPPPGPEARPGEAPPPEAHLPEEPPGKTVIGTYDSGGNTYTMYADGTIDAETPAGLFHFASIDELKAFRSAGGEGAARSA</sequence>
<feature type="compositionally biased region" description="Pro residues" evidence="1">
    <location>
        <begin position="211"/>
        <end position="236"/>
    </location>
</feature>
<feature type="region of interest" description="Disordered" evidence="1">
    <location>
        <begin position="110"/>
        <end position="129"/>
    </location>
</feature>
<evidence type="ECO:0008006" key="5">
    <source>
        <dbReference type="Google" id="ProtNLM"/>
    </source>
</evidence>
<keyword evidence="2" id="KW-1133">Transmembrane helix</keyword>
<evidence type="ECO:0000256" key="1">
    <source>
        <dbReference type="SAM" id="MobiDB-lite"/>
    </source>
</evidence>
<evidence type="ECO:0000313" key="3">
    <source>
        <dbReference type="EMBL" id="AWN49784.1"/>
    </source>
</evidence>
<evidence type="ECO:0000256" key="2">
    <source>
        <dbReference type="SAM" id="Phobius"/>
    </source>
</evidence>
<gene>
    <name evidence="3" type="ORF">DK419_01045</name>
</gene>
<dbReference type="EMBL" id="CP029553">
    <property type="protein sequence ID" value="AWN49784.1"/>
    <property type="molecule type" value="Genomic_DNA"/>
</dbReference>
<dbReference type="OrthoDB" id="8455715at2"/>
<accession>A0A2U8WU04</accession>
<keyword evidence="4" id="KW-1185">Reference proteome</keyword>
<feature type="compositionally biased region" description="Pro residues" evidence="1">
    <location>
        <begin position="183"/>
        <end position="198"/>
    </location>
</feature>
<keyword evidence="2" id="KW-0812">Transmembrane</keyword>
<dbReference type="AlphaFoldDB" id="A0A2U8WU04"/>
<dbReference type="KEGG" id="mtea:DK419_01045"/>